<dbReference type="Proteomes" id="UP000185487">
    <property type="component" value="Chromosome"/>
</dbReference>
<dbReference type="AlphaFoldDB" id="A0AAE8HPL2"/>
<dbReference type="SUPFAM" id="SSF54637">
    <property type="entry name" value="Thioesterase/thiol ester dehydrase-isomerase"/>
    <property type="match status" value="1"/>
</dbReference>
<dbReference type="InterPro" id="IPR029069">
    <property type="entry name" value="HotDog_dom_sf"/>
</dbReference>
<organism evidence="4 6">
    <name type="scientific">Methylobacterium phyllosphaerae</name>
    <dbReference type="NCBI Taxonomy" id="418223"/>
    <lineage>
        <taxon>Bacteria</taxon>
        <taxon>Pseudomonadati</taxon>
        <taxon>Pseudomonadota</taxon>
        <taxon>Alphaproteobacteria</taxon>
        <taxon>Hyphomicrobiales</taxon>
        <taxon>Methylobacteriaceae</taxon>
        <taxon>Methylobacterium</taxon>
    </lineage>
</organism>
<evidence type="ECO:0000313" key="4">
    <source>
        <dbReference type="EMBL" id="SFG53196.1"/>
    </source>
</evidence>
<dbReference type="GO" id="GO:0061522">
    <property type="term" value="F:1,4-dihydroxy-2-naphthoyl-CoA thioesterase activity"/>
    <property type="evidence" value="ECO:0007669"/>
    <property type="project" value="TreeGrafter"/>
</dbReference>
<dbReference type="EMBL" id="CP015367">
    <property type="protein sequence ID" value="APT30235.1"/>
    <property type="molecule type" value="Genomic_DNA"/>
</dbReference>
<keyword evidence="1" id="KW-0378">Hydrolase</keyword>
<keyword evidence="5" id="KW-1185">Reference proteome</keyword>
<dbReference type="Gene3D" id="3.10.129.10">
    <property type="entry name" value="Hotdog Thioesterase"/>
    <property type="match status" value="1"/>
</dbReference>
<protein>
    <submittedName>
        <fullName evidence="4">Uncharacterized domain 1-containing protein</fullName>
    </submittedName>
</protein>
<evidence type="ECO:0000313" key="6">
    <source>
        <dbReference type="Proteomes" id="UP000199140"/>
    </source>
</evidence>
<dbReference type="PANTHER" id="PTHR43240:SF1">
    <property type="entry name" value="BLR5584 PROTEIN"/>
    <property type="match status" value="1"/>
</dbReference>
<dbReference type="EMBL" id="FOPK01000004">
    <property type="protein sequence ID" value="SFG53196.1"/>
    <property type="molecule type" value="Genomic_DNA"/>
</dbReference>
<proteinExistence type="predicted"/>
<evidence type="ECO:0000313" key="5">
    <source>
        <dbReference type="Proteomes" id="UP000185487"/>
    </source>
</evidence>
<dbReference type="PANTHER" id="PTHR43240">
    <property type="entry name" value="1,4-DIHYDROXY-2-NAPHTHOYL-COA THIOESTERASE 1"/>
    <property type="match status" value="1"/>
</dbReference>
<sequence length="193" mass="20442">MADDDATNLQPLRRRMVEWSDPAVLARAGHGLDGLGFLRKLMAGELPPPPLIALLGIDLVSAEPGRVTMRMMAGEYHYNPLGTVHGGAVASLLDSVMGCAVHSTLPHGRSFTTLEIKVNYLRAVTTASGPLTAVGEVVHAGRRQAVAEARLLDGSDRLCATASSTCLLLDVPARDRAEPEVIDPVLAAWTQSS</sequence>
<dbReference type="Proteomes" id="UP000199140">
    <property type="component" value="Unassembled WGS sequence"/>
</dbReference>
<reference evidence="4 6" key="2">
    <citation type="submission" date="2016-10" db="EMBL/GenBank/DDBJ databases">
        <authorList>
            <person name="Varghese N."/>
            <person name="Submissions S."/>
        </authorList>
    </citation>
    <scope>NUCLEOTIDE SEQUENCE [LARGE SCALE GENOMIC DNA]</scope>
    <source>
        <strain evidence="4 6">CBMB27</strain>
    </source>
</reference>
<name>A0AAE8HPL2_9HYPH</name>
<accession>A0AAE8HPL2</accession>
<dbReference type="GO" id="GO:0005829">
    <property type="term" value="C:cytosol"/>
    <property type="evidence" value="ECO:0007669"/>
    <property type="project" value="TreeGrafter"/>
</dbReference>
<evidence type="ECO:0000313" key="3">
    <source>
        <dbReference type="EMBL" id="APT30235.1"/>
    </source>
</evidence>
<dbReference type="NCBIfam" id="TIGR00369">
    <property type="entry name" value="unchar_dom_1"/>
    <property type="match status" value="1"/>
</dbReference>
<gene>
    <name evidence="3" type="ORF">MCBMB27_00944</name>
    <name evidence="4" type="ORF">SAMN05192567_104216</name>
</gene>
<dbReference type="InterPro" id="IPR006683">
    <property type="entry name" value="Thioestr_dom"/>
</dbReference>
<dbReference type="InterPro" id="IPR003736">
    <property type="entry name" value="PAAI_dom"/>
</dbReference>
<dbReference type="KEGG" id="mphy:MCBMB27_00944"/>
<dbReference type="Pfam" id="PF03061">
    <property type="entry name" value="4HBT"/>
    <property type="match status" value="1"/>
</dbReference>
<dbReference type="CDD" id="cd03443">
    <property type="entry name" value="PaaI_thioesterase"/>
    <property type="match status" value="1"/>
</dbReference>
<evidence type="ECO:0000259" key="2">
    <source>
        <dbReference type="Pfam" id="PF03061"/>
    </source>
</evidence>
<dbReference type="RefSeq" id="WP_043756423.1">
    <property type="nucleotide sequence ID" value="NZ_CP015367.1"/>
</dbReference>
<feature type="domain" description="Thioesterase" evidence="2">
    <location>
        <begin position="82"/>
        <end position="160"/>
    </location>
</feature>
<reference evidence="3 5" key="1">
    <citation type="submission" date="2016-04" db="EMBL/GenBank/DDBJ databases">
        <title>Complete genome sequencing and analysis of CBMB27, Methylobacterium phyllosphaerae isolated from leaf tissues of rice (Oryza sativa L.).</title>
        <authorList>
            <person name="Lee Y."/>
            <person name="Hwangbo K."/>
            <person name="Chung H."/>
            <person name="Yoo J."/>
            <person name="Kim K.Y."/>
            <person name="Sa T.M."/>
            <person name="Um Y."/>
            <person name="Madhaiyan M."/>
        </authorList>
    </citation>
    <scope>NUCLEOTIDE SEQUENCE [LARGE SCALE GENOMIC DNA]</scope>
    <source>
        <strain evidence="3 5">CBMB27</strain>
    </source>
</reference>
<evidence type="ECO:0000256" key="1">
    <source>
        <dbReference type="ARBA" id="ARBA00022801"/>
    </source>
</evidence>